<keyword evidence="2" id="KW-1185">Reference proteome</keyword>
<comment type="caution">
    <text evidence="1">The sequence shown here is derived from an EMBL/GenBank/DDBJ whole genome shotgun (WGS) entry which is preliminary data.</text>
</comment>
<organism evidence="1 2">
    <name type="scientific">Trichomalopsis sarcophagae</name>
    <dbReference type="NCBI Taxonomy" id="543379"/>
    <lineage>
        <taxon>Eukaryota</taxon>
        <taxon>Metazoa</taxon>
        <taxon>Ecdysozoa</taxon>
        <taxon>Arthropoda</taxon>
        <taxon>Hexapoda</taxon>
        <taxon>Insecta</taxon>
        <taxon>Pterygota</taxon>
        <taxon>Neoptera</taxon>
        <taxon>Endopterygota</taxon>
        <taxon>Hymenoptera</taxon>
        <taxon>Apocrita</taxon>
        <taxon>Proctotrupomorpha</taxon>
        <taxon>Chalcidoidea</taxon>
        <taxon>Pteromalidae</taxon>
        <taxon>Pteromalinae</taxon>
        <taxon>Trichomalopsis</taxon>
    </lineage>
</organism>
<evidence type="ECO:0000313" key="1">
    <source>
        <dbReference type="EMBL" id="OXU21051.1"/>
    </source>
</evidence>
<dbReference type="Proteomes" id="UP000215335">
    <property type="component" value="Unassembled WGS sequence"/>
</dbReference>
<protein>
    <submittedName>
        <fullName evidence="1">Uncharacterized protein</fullName>
    </submittedName>
</protein>
<evidence type="ECO:0000313" key="2">
    <source>
        <dbReference type="Proteomes" id="UP000215335"/>
    </source>
</evidence>
<dbReference type="EMBL" id="NNAY01002558">
    <property type="protein sequence ID" value="OXU21051.1"/>
    <property type="molecule type" value="Genomic_DNA"/>
</dbReference>
<reference evidence="1 2" key="1">
    <citation type="journal article" date="2017" name="Curr. Biol.">
        <title>The Evolution of Venom by Co-option of Single-Copy Genes.</title>
        <authorList>
            <person name="Martinson E.O."/>
            <person name="Mrinalini"/>
            <person name="Kelkar Y.D."/>
            <person name="Chang C.H."/>
            <person name="Werren J.H."/>
        </authorList>
    </citation>
    <scope>NUCLEOTIDE SEQUENCE [LARGE SCALE GENOMIC DNA]</scope>
    <source>
        <strain evidence="1 2">Alberta</strain>
        <tissue evidence="1">Whole body</tissue>
    </source>
</reference>
<dbReference type="AlphaFoldDB" id="A0A232ERU1"/>
<sequence length="78" mass="8774">MTNYLENVPHVPLTDRELWNIQLEKIPIIDFPEIKKDIDTSTPSTSTPALSADLTQDDVVLADFGVVMSRNSKMQDTL</sequence>
<gene>
    <name evidence="1" type="ORF">TSAR_000284</name>
</gene>
<proteinExistence type="predicted"/>
<accession>A0A232ERU1</accession>
<name>A0A232ERU1_9HYME</name>